<feature type="disulfide bond" evidence="9">
    <location>
        <begin position="570"/>
        <end position="580"/>
    </location>
</feature>
<dbReference type="Pfam" id="PF00093">
    <property type="entry name" value="VWC"/>
    <property type="match status" value="3"/>
</dbReference>
<dbReference type="Pfam" id="PF12662">
    <property type="entry name" value="cEGF"/>
    <property type="match status" value="1"/>
</dbReference>
<dbReference type="Gene3D" id="2.10.70.10">
    <property type="entry name" value="Complement Module, domain 1"/>
    <property type="match status" value="1"/>
</dbReference>
<evidence type="ECO:0000256" key="5">
    <source>
        <dbReference type="ARBA" id="ARBA00022737"/>
    </source>
</evidence>
<dbReference type="CDD" id="cd00054">
    <property type="entry name" value="EGF_CA"/>
    <property type="match status" value="4"/>
</dbReference>
<evidence type="ECO:0000256" key="9">
    <source>
        <dbReference type="PROSITE-ProRule" id="PRU00076"/>
    </source>
</evidence>
<dbReference type="Gene3D" id="2.10.25.10">
    <property type="entry name" value="Laminin"/>
    <property type="match status" value="5"/>
</dbReference>
<dbReference type="FunFam" id="2.10.25.10:FF:000038">
    <property type="entry name" value="Fibrillin 2"/>
    <property type="match status" value="1"/>
</dbReference>
<dbReference type="InterPro" id="IPR013320">
    <property type="entry name" value="ConA-like_dom_sf"/>
</dbReference>
<feature type="disulfide bond" evidence="9">
    <location>
        <begin position="588"/>
        <end position="597"/>
    </location>
</feature>
<dbReference type="PROSITE" id="PS01208">
    <property type="entry name" value="VWFC_1"/>
    <property type="match status" value="2"/>
</dbReference>
<dbReference type="SUPFAM" id="SSF57603">
    <property type="entry name" value="FnI-like domain"/>
    <property type="match status" value="3"/>
</dbReference>
<feature type="domain" description="EGF-like" evidence="10">
    <location>
        <begin position="568"/>
        <end position="598"/>
    </location>
</feature>
<dbReference type="GO" id="GO:0008201">
    <property type="term" value="F:heparin binding"/>
    <property type="evidence" value="ECO:0007669"/>
    <property type="project" value="TreeGrafter"/>
</dbReference>
<feature type="domain" description="VWFC" evidence="11">
    <location>
        <begin position="764"/>
        <end position="814"/>
    </location>
</feature>
<comment type="subcellular location">
    <subcellularLocation>
        <location evidence="1">Secreted</location>
    </subcellularLocation>
</comment>
<evidence type="ECO:0000256" key="7">
    <source>
        <dbReference type="ARBA" id="ARBA00023157"/>
    </source>
</evidence>
<keyword evidence="8" id="KW-0325">Glycoprotein</keyword>
<name>A0A0K2UTK1_LEPSM</name>
<dbReference type="Pfam" id="PF12947">
    <property type="entry name" value="EGF_3"/>
    <property type="match status" value="1"/>
</dbReference>
<feature type="domain" description="VWFC" evidence="11">
    <location>
        <begin position="300"/>
        <end position="360"/>
    </location>
</feature>
<evidence type="ECO:0000313" key="12">
    <source>
        <dbReference type="EMBL" id="CDW41355.1"/>
    </source>
</evidence>
<keyword evidence="4" id="KW-0732">Signal</keyword>
<dbReference type="SMART" id="SM00179">
    <property type="entry name" value="EGF_CA"/>
    <property type="match status" value="5"/>
</dbReference>
<organism evidence="12">
    <name type="scientific">Lepeophtheirus salmonis</name>
    <name type="common">Salmon louse</name>
    <name type="synonym">Caligus salmonis</name>
    <dbReference type="NCBI Taxonomy" id="72036"/>
    <lineage>
        <taxon>Eukaryota</taxon>
        <taxon>Metazoa</taxon>
        <taxon>Ecdysozoa</taxon>
        <taxon>Arthropoda</taxon>
        <taxon>Crustacea</taxon>
        <taxon>Multicrustacea</taxon>
        <taxon>Hexanauplia</taxon>
        <taxon>Copepoda</taxon>
        <taxon>Siphonostomatoida</taxon>
        <taxon>Caligidae</taxon>
        <taxon>Lepeophtheirus</taxon>
    </lineage>
</organism>
<keyword evidence="7 9" id="KW-1015">Disulfide bond</keyword>
<evidence type="ECO:0000256" key="6">
    <source>
        <dbReference type="ARBA" id="ARBA00022837"/>
    </source>
</evidence>
<dbReference type="Gene3D" id="2.60.120.200">
    <property type="match status" value="1"/>
</dbReference>
<dbReference type="SUPFAM" id="SSF57184">
    <property type="entry name" value="Growth factor receptor domain"/>
    <property type="match status" value="1"/>
</dbReference>
<dbReference type="SUPFAM" id="SSF57196">
    <property type="entry name" value="EGF/Laminin"/>
    <property type="match status" value="2"/>
</dbReference>
<accession>A0A0K2UTK1</accession>
<dbReference type="GO" id="GO:0005615">
    <property type="term" value="C:extracellular space"/>
    <property type="evidence" value="ECO:0007669"/>
    <property type="project" value="TreeGrafter"/>
</dbReference>
<evidence type="ECO:0000256" key="1">
    <source>
        <dbReference type="ARBA" id="ARBA00004613"/>
    </source>
</evidence>
<keyword evidence="2" id="KW-0964">Secreted</keyword>
<dbReference type="InterPro" id="IPR000742">
    <property type="entry name" value="EGF"/>
</dbReference>
<dbReference type="AlphaFoldDB" id="A0A0K2UTK1"/>
<feature type="domain" description="EGF-like" evidence="10">
    <location>
        <begin position="648"/>
        <end position="684"/>
    </location>
</feature>
<dbReference type="EMBL" id="HACA01023994">
    <property type="protein sequence ID" value="CDW41355.1"/>
    <property type="molecule type" value="Transcribed_RNA"/>
</dbReference>
<dbReference type="SMART" id="SM00210">
    <property type="entry name" value="TSPN"/>
    <property type="match status" value="1"/>
</dbReference>
<dbReference type="InterPro" id="IPR024731">
    <property type="entry name" value="NELL2-like_EGF"/>
</dbReference>
<dbReference type="PROSITE" id="PS01186">
    <property type="entry name" value="EGF_2"/>
    <property type="match status" value="3"/>
</dbReference>
<feature type="disulfide bond" evidence="9">
    <location>
        <begin position="535"/>
        <end position="552"/>
    </location>
</feature>
<dbReference type="InterPro" id="IPR000152">
    <property type="entry name" value="EGF-type_Asp/Asn_hydroxyl_site"/>
</dbReference>
<comment type="caution">
    <text evidence="9">Lacks conserved residue(s) required for the propagation of feature annotation.</text>
</comment>
<evidence type="ECO:0000259" key="10">
    <source>
        <dbReference type="PROSITE" id="PS50026"/>
    </source>
</evidence>
<dbReference type="PANTHER" id="PTHR24042">
    <property type="entry name" value="NEL HOMOLOG"/>
    <property type="match status" value="1"/>
</dbReference>
<dbReference type="PANTHER" id="PTHR24042:SF5">
    <property type="entry name" value="EGF-LIKE CALCIUM-BINDING DOMAIN-CONTAINING PROTEIN"/>
    <property type="match status" value="1"/>
</dbReference>
<keyword evidence="6" id="KW-0106">Calcium</keyword>
<dbReference type="PROSITE" id="PS50184">
    <property type="entry name" value="VWFC_2"/>
    <property type="match status" value="3"/>
</dbReference>
<dbReference type="SMART" id="SM00214">
    <property type="entry name" value="VWC"/>
    <property type="match status" value="4"/>
</dbReference>
<evidence type="ECO:0000256" key="4">
    <source>
        <dbReference type="ARBA" id="ARBA00022729"/>
    </source>
</evidence>
<dbReference type="Pfam" id="PF07645">
    <property type="entry name" value="EGF_CA"/>
    <property type="match status" value="3"/>
</dbReference>
<dbReference type="InterPro" id="IPR026823">
    <property type="entry name" value="cEGF"/>
</dbReference>
<dbReference type="PROSITE" id="PS00010">
    <property type="entry name" value="ASX_HYDROXYL"/>
    <property type="match status" value="3"/>
</dbReference>
<reference evidence="12" key="1">
    <citation type="submission" date="2014-05" db="EMBL/GenBank/DDBJ databases">
        <authorList>
            <person name="Chronopoulou M."/>
        </authorList>
    </citation>
    <scope>NUCLEOTIDE SEQUENCE</scope>
    <source>
        <tissue evidence="12">Whole organism</tissue>
    </source>
</reference>
<feature type="domain" description="VWFC" evidence="11">
    <location>
        <begin position="360"/>
        <end position="424"/>
    </location>
</feature>
<dbReference type="InterPro" id="IPR001007">
    <property type="entry name" value="VWF_dom"/>
</dbReference>
<evidence type="ECO:0000256" key="3">
    <source>
        <dbReference type="ARBA" id="ARBA00022536"/>
    </source>
</evidence>
<protein>
    <submittedName>
        <fullName evidence="12">Uncharacterized protein</fullName>
    </submittedName>
</protein>
<dbReference type="OrthoDB" id="6516201at2759"/>
<feature type="domain" description="EGF-like" evidence="10">
    <location>
        <begin position="600"/>
        <end position="639"/>
    </location>
</feature>
<dbReference type="InterPro" id="IPR049883">
    <property type="entry name" value="NOTCH1_EGF-like"/>
</dbReference>
<keyword evidence="3 9" id="KW-0245">EGF-like domain</keyword>
<feature type="domain" description="EGF-like" evidence="10">
    <location>
        <begin position="524"/>
        <end position="567"/>
    </location>
</feature>
<dbReference type="PROSITE" id="PS50026">
    <property type="entry name" value="EGF_3"/>
    <property type="match status" value="5"/>
</dbReference>
<dbReference type="PROSITE" id="PS01187">
    <property type="entry name" value="EGF_CA"/>
    <property type="match status" value="2"/>
</dbReference>
<dbReference type="InterPro" id="IPR001881">
    <property type="entry name" value="EGF-like_Ca-bd_dom"/>
</dbReference>
<evidence type="ECO:0000256" key="8">
    <source>
        <dbReference type="ARBA" id="ARBA00023180"/>
    </source>
</evidence>
<dbReference type="SMART" id="SM00181">
    <property type="entry name" value="EGF"/>
    <property type="match status" value="6"/>
</dbReference>
<dbReference type="InterPro" id="IPR018097">
    <property type="entry name" value="EGF_Ca-bd_CS"/>
</dbReference>
<keyword evidence="5" id="KW-0677">Repeat</keyword>
<dbReference type="GO" id="GO:0005509">
    <property type="term" value="F:calcium ion binding"/>
    <property type="evidence" value="ECO:0007669"/>
    <property type="project" value="InterPro"/>
</dbReference>
<sequence>LKTYFDDFRENDGNGLLRSNNFISSSSSYSQRSSAPHKIDLLECLDLRNRSIQGVEYRPGPHSPSPAAYFDSGPREAAFISEEKCFRIGQLLQISAQDDVALMASVRQRKGNAGSLLSIVDSKNSRLLELQSSGRQDVLRLHYRSPWSSSSSGSIVETIPIALADDKWHKLSVSLSGDQLRVYLDCRSVFHKIIHPFKLFGTQERESLKNLTLWVGQSSKNHFLFKGYLQNFHLVTGHNGHLVQCPTAEASCPTCGEFRNLQDIVKNVIYSHQREIMELKQELLSIQTRLEKVEECECAKSCKTGRGEIHDDGSKWTENCQTCSCNKGKTNCEPILCPKTNCANPQPANISAGVCCSECTGCIFASNKYSHGESFSPSLCLTCSCDNGKLACLRENTSKNPCPVLDCPPEDQILEHGKCCKVCKADHCAQGNDCHSHAKCINLSTKYRCVCPHGFVGNGKNCEDIDECQRLGDSIDFPFLKGHYCTGNHSICVNTLGSYTCTCKEGYEKANDNTDSDYGFHCKRKNICDIKNGPCHANATCLATLSPDGFECQCKEGFSGDGLRTCSPKCDEGCENGSTCAEPGICLCTAGFKGRQCELDIDECTEGFNRCGGEARCINKPGWYYCQCRSGYRTYQDPLSNSQTICIDENECEMGSHSCHPSMTCINVDGSYECKCDAKNHTCSLDCVMEDGKQLQSNGSSWLEGCNTCLCTSGKIACSSPKCDCSRSPDRGCCPECYDQTTCSHIPEKDKRRGYSMPPQEPSIFQSGDRWLENCKECECLHGEVDCWPLDCPPIPPDCANLVTHRGDCCPTCSLSSSWSNSTNEDMCHHGGTLRKNGERWALDDECTQCDCKIPCCDQLRSSSTKLSSRTTWCIVLLVLHVSLWILSPQQGATFYQHRTTKVAMNTMKKKYLLLNQHHHHPLQPLSKLVPRLKVIPQRLQSDPHLSLWIIMLKRKRIRRKKKMILVQTFPRLWTTALTNAVKLYSITIIIFLNTS</sequence>
<feature type="non-terminal residue" evidence="12">
    <location>
        <position position="1"/>
    </location>
</feature>
<dbReference type="InterPro" id="IPR009030">
    <property type="entry name" value="Growth_fac_rcpt_cys_sf"/>
</dbReference>
<proteinExistence type="predicted"/>
<feature type="domain" description="EGF-like" evidence="10">
    <location>
        <begin position="424"/>
        <end position="463"/>
    </location>
</feature>
<dbReference type="SUPFAM" id="SSF49899">
    <property type="entry name" value="Concanavalin A-like lectins/glucanases"/>
    <property type="match status" value="1"/>
</dbReference>
<dbReference type="Gene3D" id="6.20.200.20">
    <property type="match status" value="1"/>
</dbReference>
<dbReference type="InterPro" id="IPR048287">
    <property type="entry name" value="TSPN-like_N"/>
</dbReference>
<dbReference type="InterPro" id="IPR051586">
    <property type="entry name" value="PKC-binding_NELL"/>
</dbReference>
<dbReference type="PROSITE" id="PS00022">
    <property type="entry name" value="EGF_1"/>
    <property type="match status" value="1"/>
</dbReference>
<evidence type="ECO:0000259" key="11">
    <source>
        <dbReference type="PROSITE" id="PS50184"/>
    </source>
</evidence>
<dbReference type="SMART" id="SM00215">
    <property type="entry name" value="VWC_out"/>
    <property type="match status" value="2"/>
</dbReference>
<evidence type="ECO:0000256" key="2">
    <source>
        <dbReference type="ARBA" id="ARBA00022525"/>
    </source>
</evidence>